<dbReference type="InterPro" id="IPR050570">
    <property type="entry name" value="Cell_wall_metabolism_enzyme"/>
</dbReference>
<organism evidence="4 5">
    <name type="scientific">Roseiarcus fermentans</name>
    <dbReference type="NCBI Taxonomy" id="1473586"/>
    <lineage>
        <taxon>Bacteria</taxon>
        <taxon>Pseudomonadati</taxon>
        <taxon>Pseudomonadota</taxon>
        <taxon>Alphaproteobacteria</taxon>
        <taxon>Hyphomicrobiales</taxon>
        <taxon>Roseiarcaceae</taxon>
        <taxon>Roseiarcus</taxon>
    </lineage>
</organism>
<comment type="similarity">
    <text evidence="1">Belongs to the E.coli NlpD/Haemophilus LppB family.</text>
</comment>
<dbReference type="RefSeq" id="WP_113889864.1">
    <property type="nucleotide sequence ID" value="NZ_QNRK01000014.1"/>
</dbReference>
<dbReference type="InterPro" id="IPR011055">
    <property type="entry name" value="Dup_hybrid_motif"/>
</dbReference>
<dbReference type="OrthoDB" id="9795421at2"/>
<dbReference type="Proteomes" id="UP000253529">
    <property type="component" value="Unassembled WGS sequence"/>
</dbReference>
<keyword evidence="5" id="KW-1185">Reference proteome</keyword>
<name>A0A366FC62_9HYPH</name>
<dbReference type="Gene3D" id="2.70.70.10">
    <property type="entry name" value="Glucose Permease (Domain IIA)"/>
    <property type="match status" value="1"/>
</dbReference>
<evidence type="ECO:0000256" key="2">
    <source>
        <dbReference type="SAM" id="SignalP"/>
    </source>
</evidence>
<feature type="signal peptide" evidence="2">
    <location>
        <begin position="1"/>
        <end position="25"/>
    </location>
</feature>
<gene>
    <name evidence="4" type="ORF">DFR50_11460</name>
</gene>
<keyword evidence="2" id="KW-0732">Signal</keyword>
<dbReference type="PANTHER" id="PTHR21666:SF263">
    <property type="entry name" value="MUREIN HYDROLASE ACTIVATOR NLPD"/>
    <property type="match status" value="1"/>
</dbReference>
<dbReference type="GO" id="GO:0004222">
    <property type="term" value="F:metalloendopeptidase activity"/>
    <property type="evidence" value="ECO:0007669"/>
    <property type="project" value="TreeGrafter"/>
</dbReference>
<dbReference type="SUPFAM" id="SSF51261">
    <property type="entry name" value="Duplicated hybrid motif"/>
    <property type="match status" value="1"/>
</dbReference>
<dbReference type="InterPro" id="IPR016047">
    <property type="entry name" value="M23ase_b-sheet_dom"/>
</dbReference>
<dbReference type="AlphaFoldDB" id="A0A366FC62"/>
<feature type="domain" description="M23ase beta-sheet core" evidence="3">
    <location>
        <begin position="54"/>
        <end position="148"/>
    </location>
</feature>
<comment type="caution">
    <text evidence="4">The sequence shown here is derived from an EMBL/GenBank/DDBJ whole genome shotgun (WGS) entry which is preliminary data.</text>
</comment>
<evidence type="ECO:0000313" key="5">
    <source>
        <dbReference type="Proteomes" id="UP000253529"/>
    </source>
</evidence>
<feature type="chain" id="PRO_5016761251" evidence="2">
    <location>
        <begin position="26"/>
        <end position="155"/>
    </location>
</feature>
<dbReference type="Pfam" id="PF01551">
    <property type="entry name" value="Peptidase_M23"/>
    <property type="match status" value="1"/>
</dbReference>
<dbReference type="CDD" id="cd12797">
    <property type="entry name" value="M23_peptidase"/>
    <property type="match status" value="1"/>
</dbReference>
<reference evidence="4 5" key="1">
    <citation type="submission" date="2018-06" db="EMBL/GenBank/DDBJ databases">
        <title>Genomic Encyclopedia of Type Strains, Phase IV (KMG-IV): sequencing the most valuable type-strain genomes for metagenomic binning, comparative biology and taxonomic classification.</title>
        <authorList>
            <person name="Goeker M."/>
        </authorList>
    </citation>
    <scope>NUCLEOTIDE SEQUENCE [LARGE SCALE GENOMIC DNA]</scope>
    <source>
        <strain evidence="4 5">DSM 24875</strain>
    </source>
</reference>
<evidence type="ECO:0000313" key="4">
    <source>
        <dbReference type="EMBL" id="RBP12231.1"/>
    </source>
</evidence>
<sequence>MGRFARGGLAAVVVLAAGLPGAALAQDAAPQPEREKFRWPLRGAIVQPFKAGANDGIDIATPLGVAVHAAADGTVIAAGEQIKSYGRMVVIRHDDGFVTVYADNSELLVQEGDHVRRGQIIAKSGQTGAAPAPRLHFELRKDGHAVDPVPHLVPL</sequence>
<evidence type="ECO:0000256" key="1">
    <source>
        <dbReference type="ARBA" id="ARBA00038420"/>
    </source>
</evidence>
<dbReference type="PANTHER" id="PTHR21666">
    <property type="entry name" value="PEPTIDASE-RELATED"/>
    <property type="match status" value="1"/>
</dbReference>
<accession>A0A366FC62</accession>
<dbReference type="EMBL" id="QNRK01000014">
    <property type="protein sequence ID" value="RBP12231.1"/>
    <property type="molecule type" value="Genomic_DNA"/>
</dbReference>
<proteinExistence type="inferred from homology"/>
<protein>
    <submittedName>
        <fullName evidence="4">Peptidase M23-like protein</fullName>
    </submittedName>
</protein>
<evidence type="ECO:0000259" key="3">
    <source>
        <dbReference type="Pfam" id="PF01551"/>
    </source>
</evidence>